<dbReference type="InterPro" id="IPR008983">
    <property type="entry name" value="Tumour_necrosis_fac-like_dom"/>
</dbReference>
<dbReference type="NCBIfam" id="TIGR03720">
    <property type="entry name" value="exospor_lead"/>
    <property type="match status" value="1"/>
</dbReference>
<organism evidence="1 2">
    <name type="scientific">Bacillus proteolyticus</name>
    <dbReference type="NCBI Taxonomy" id="2026192"/>
    <lineage>
        <taxon>Bacteria</taxon>
        <taxon>Bacillati</taxon>
        <taxon>Bacillota</taxon>
        <taxon>Bacilli</taxon>
        <taxon>Bacillales</taxon>
        <taxon>Bacillaceae</taxon>
        <taxon>Bacillus</taxon>
        <taxon>Bacillus cereus group</taxon>
    </lineage>
</organism>
<protein>
    <submittedName>
        <fullName evidence="1">Exosporium leader peptide-containing protein</fullName>
    </submittedName>
</protein>
<evidence type="ECO:0000313" key="2">
    <source>
        <dbReference type="Proteomes" id="UP001552502"/>
    </source>
</evidence>
<dbReference type="InterPro" id="IPR021201">
    <property type="entry name" value="Leader_pep_exosporium"/>
</dbReference>
<dbReference type="EMBL" id="JBEGIE010000088">
    <property type="protein sequence ID" value="MEV4914664.1"/>
    <property type="molecule type" value="Genomic_DNA"/>
</dbReference>
<dbReference type="Gene3D" id="2.60.120.40">
    <property type="match status" value="1"/>
</dbReference>
<gene>
    <name evidence="1" type="ORF">MRBLBA1_005680</name>
</gene>
<reference evidence="1 2" key="1">
    <citation type="journal article" date="2023" name="Proc. Natl. Acad. Sci. U.S.A.">
        <title>Bacterial tolerance to host-exuded specialized metabolites structures the maize root microbiome.</title>
        <authorList>
            <person name="Thoenen L."/>
            <person name="Giroud C."/>
            <person name="Kreuzer M."/>
            <person name="Waelchli J."/>
            <person name="Gfeller V."/>
            <person name="Deslandes-Herold G."/>
            <person name="Mateo P."/>
            <person name="Robert C.A.M."/>
            <person name="Ahrens C.H."/>
            <person name="Rubio-Somoza I."/>
            <person name="Bruggmann R."/>
            <person name="Erb M."/>
            <person name="Schlaeppi K."/>
        </authorList>
    </citation>
    <scope>NUCLEOTIDE SEQUENCE [LARGE SCALE GENOMIC DNA]</scope>
    <source>
        <strain evidence="1 2">LBA1-1-1.1</strain>
    </source>
</reference>
<proteinExistence type="predicted"/>
<keyword evidence="2" id="KW-1185">Reference proteome</keyword>
<comment type="caution">
    <text evidence="1">The sequence shown here is derived from an EMBL/GenBank/DDBJ whole genome shotgun (WGS) entry which is preliminary data.</text>
</comment>
<sequence length="189" mass="19807">MYKIQSLVHFIFLSLAFNPDLIGPTLPPIQPFQFPTGPTGATGTISLAFGNFWQSTFITVPIGGLFSFNQTGPIAGGVSLLNPTTIGITQAGTYQVSFIASINSSSITSFPFAAGISVLLNNNPIPNAQGSFGIIIENPLSIQCNQLAGQLLLSVPANSTISLTNIGDNIITTCDDGINAIELTIFKLS</sequence>
<accession>A0ABV3IK93</accession>
<evidence type="ECO:0000313" key="1">
    <source>
        <dbReference type="EMBL" id="MEV4914664.1"/>
    </source>
</evidence>
<name>A0ABV3IK93_9BACI</name>
<dbReference type="Proteomes" id="UP001552502">
    <property type="component" value="Unassembled WGS sequence"/>
</dbReference>